<dbReference type="InterPro" id="IPR000961">
    <property type="entry name" value="AGC-kinase_C"/>
</dbReference>
<evidence type="ECO:0000256" key="1">
    <source>
        <dbReference type="ARBA" id="ARBA00022527"/>
    </source>
</evidence>
<dbReference type="AlphaFoldDB" id="A0A813D9K3"/>
<dbReference type="PANTHER" id="PTHR24353:SF37">
    <property type="entry name" value="CAMP-DEPENDENT PROTEIN KINASE CATALYTIC SUBUNIT PRKX"/>
    <property type="match status" value="1"/>
</dbReference>
<dbReference type="InterPro" id="IPR000719">
    <property type="entry name" value="Prot_kinase_dom"/>
</dbReference>
<evidence type="ECO:0000256" key="5">
    <source>
        <dbReference type="ARBA" id="ARBA00022840"/>
    </source>
</evidence>
<evidence type="ECO:0000313" key="9">
    <source>
        <dbReference type="EMBL" id="CAE8584220.1"/>
    </source>
</evidence>
<dbReference type="Proteomes" id="UP000654075">
    <property type="component" value="Unassembled WGS sequence"/>
</dbReference>
<keyword evidence="1" id="KW-0723">Serine/threonine-protein kinase</keyword>
<keyword evidence="3" id="KW-0547">Nucleotide-binding</keyword>
<keyword evidence="5" id="KW-0067">ATP-binding</keyword>
<keyword evidence="2" id="KW-0808">Transferase</keyword>
<evidence type="ECO:0000256" key="6">
    <source>
        <dbReference type="SAM" id="MobiDB-lite"/>
    </source>
</evidence>
<keyword evidence="10" id="KW-1185">Reference proteome</keyword>
<dbReference type="Gene3D" id="1.10.510.10">
    <property type="entry name" value="Transferase(Phosphotransferase) domain 1"/>
    <property type="match status" value="1"/>
</dbReference>
<evidence type="ECO:0000259" key="8">
    <source>
        <dbReference type="PROSITE" id="PS51285"/>
    </source>
</evidence>
<evidence type="ECO:0000256" key="4">
    <source>
        <dbReference type="ARBA" id="ARBA00022777"/>
    </source>
</evidence>
<feature type="region of interest" description="Disordered" evidence="6">
    <location>
        <begin position="95"/>
        <end position="133"/>
    </location>
</feature>
<evidence type="ECO:0000256" key="2">
    <source>
        <dbReference type="ARBA" id="ARBA00022679"/>
    </source>
</evidence>
<dbReference type="InterPro" id="IPR011009">
    <property type="entry name" value="Kinase-like_dom_sf"/>
</dbReference>
<name>A0A813D9K3_POLGL</name>
<protein>
    <recommendedName>
        <fullName evidence="11">cGMP-dependent protein kinase</fullName>
    </recommendedName>
</protein>
<sequence>VMLHEFVVGPLPFGRDSDDQVELLRQIMEDPILFPSYIQDEAAIGLVSGLLERTPELRLGASSRGATEIKEHPYFATLDWDALVSRQLPPPWAPDIDRLKEDWESDEEGDRILSPADGAATPPEPGMEWSEGF</sequence>
<dbReference type="EMBL" id="CAJNNV010001056">
    <property type="protein sequence ID" value="CAE8584220.1"/>
    <property type="molecule type" value="Genomic_DNA"/>
</dbReference>
<proteinExistence type="predicted"/>
<keyword evidence="4" id="KW-0418">Kinase</keyword>
<feature type="domain" description="Protein kinase" evidence="7">
    <location>
        <begin position="1"/>
        <end position="75"/>
    </location>
</feature>
<accession>A0A813D9K3</accession>
<evidence type="ECO:0008006" key="11">
    <source>
        <dbReference type="Google" id="ProtNLM"/>
    </source>
</evidence>
<evidence type="ECO:0000259" key="7">
    <source>
        <dbReference type="PROSITE" id="PS50011"/>
    </source>
</evidence>
<dbReference type="PROSITE" id="PS51285">
    <property type="entry name" value="AGC_KINASE_CTER"/>
    <property type="match status" value="1"/>
</dbReference>
<dbReference type="GO" id="GO:0004691">
    <property type="term" value="F:cAMP-dependent protein kinase activity"/>
    <property type="evidence" value="ECO:0007669"/>
    <property type="project" value="TreeGrafter"/>
</dbReference>
<feature type="domain" description="AGC-kinase C-terminal" evidence="8">
    <location>
        <begin position="76"/>
        <end position="133"/>
    </location>
</feature>
<comment type="caution">
    <text evidence="9">The sequence shown here is derived from an EMBL/GenBank/DDBJ whole genome shotgun (WGS) entry which is preliminary data.</text>
</comment>
<dbReference type="GO" id="GO:0005524">
    <property type="term" value="F:ATP binding"/>
    <property type="evidence" value="ECO:0007669"/>
    <property type="project" value="UniProtKB-KW"/>
</dbReference>
<gene>
    <name evidence="9" type="ORF">PGLA1383_LOCUS3156</name>
</gene>
<evidence type="ECO:0000313" key="10">
    <source>
        <dbReference type="Proteomes" id="UP000654075"/>
    </source>
</evidence>
<reference evidence="9" key="1">
    <citation type="submission" date="2021-02" db="EMBL/GenBank/DDBJ databases">
        <authorList>
            <person name="Dougan E. K."/>
            <person name="Rhodes N."/>
            <person name="Thang M."/>
            <person name="Chan C."/>
        </authorList>
    </citation>
    <scope>NUCLEOTIDE SEQUENCE</scope>
</reference>
<dbReference type="SUPFAM" id="SSF56112">
    <property type="entry name" value="Protein kinase-like (PK-like)"/>
    <property type="match status" value="1"/>
</dbReference>
<evidence type="ECO:0000256" key="3">
    <source>
        <dbReference type="ARBA" id="ARBA00022741"/>
    </source>
</evidence>
<dbReference type="OrthoDB" id="100546at2759"/>
<dbReference type="PROSITE" id="PS50011">
    <property type="entry name" value="PROTEIN_KINASE_DOM"/>
    <property type="match status" value="1"/>
</dbReference>
<feature type="non-terminal residue" evidence="9">
    <location>
        <position position="133"/>
    </location>
</feature>
<dbReference type="GO" id="GO:0005952">
    <property type="term" value="C:cAMP-dependent protein kinase complex"/>
    <property type="evidence" value="ECO:0007669"/>
    <property type="project" value="TreeGrafter"/>
</dbReference>
<dbReference type="PANTHER" id="PTHR24353">
    <property type="entry name" value="CYCLIC NUCLEOTIDE-DEPENDENT PROTEIN KINASE"/>
    <property type="match status" value="1"/>
</dbReference>
<organism evidence="9 10">
    <name type="scientific">Polarella glacialis</name>
    <name type="common">Dinoflagellate</name>
    <dbReference type="NCBI Taxonomy" id="89957"/>
    <lineage>
        <taxon>Eukaryota</taxon>
        <taxon>Sar</taxon>
        <taxon>Alveolata</taxon>
        <taxon>Dinophyceae</taxon>
        <taxon>Suessiales</taxon>
        <taxon>Suessiaceae</taxon>
        <taxon>Polarella</taxon>
    </lineage>
</organism>